<dbReference type="Pfam" id="PF02212">
    <property type="entry name" value="GED"/>
    <property type="match status" value="1"/>
</dbReference>
<dbReference type="PANTHER" id="PTHR11566">
    <property type="entry name" value="DYNAMIN"/>
    <property type="match status" value="1"/>
</dbReference>
<feature type="region of interest" description="Disordered" evidence="3">
    <location>
        <begin position="453"/>
        <end position="484"/>
    </location>
</feature>
<evidence type="ECO:0000256" key="1">
    <source>
        <dbReference type="ARBA" id="ARBA00022741"/>
    </source>
</evidence>
<dbReference type="InterPro" id="IPR020850">
    <property type="entry name" value="GED_dom"/>
</dbReference>
<dbReference type="AlphaFoldDB" id="A0A0C9XXZ4"/>
<dbReference type="GO" id="GO:0003924">
    <property type="term" value="F:GTPase activity"/>
    <property type="evidence" value="ECO:0007669"/>
    <property type="project" value="InterPro"/>
</dbReference>
<dbReference type="GO" id="GO:0016020">
    <property type="term" value="C:membrane"/>
    <property type="evidence" value="ECO:0007669"/>
    <property type="project" value="TreeGrafter"/>
</dbReference>
<keyword evidence="7" id="KW-1185">Reference proteome</keyword>
<reference evidence="7" key="2">
    <citation type="submission" date="2015-01" db="EMBL/GenBank/DDBJ databases">
        <title>Evolutionary Origins and Diversification of the Mycorrhizal Mutualists.</title>
        <authorList>
            <consortium name="DOE Joint Genome Institute"/>
            <consortium name="Mycorrhizal Genomics Consortium"/>
            <person name="Kohler A."/>
            <person name="Kuo A."/>
            <person name="Nagy L.G."/>
            <person name="Floudas D."/>
            <person name="Copeland A."/>
            <person name="Barry K.W."/>
            <person name="Cichocki N."/>
            <person name="Veneault-Fourrey C."/>
            <person name="LaButti K."/>
            <person name="Lindquist E.A."/>
            <person name="Lipzen A."/>
            <person name="Lundell T."/>
            <person name="Morin E."/>
            <person name="Murat C."/>
            <person name="Riley R."/>
            <person name="Ohm R."/>
            <person name="Sun H."/>
            <person name="Tunlid A."/>
            <person name="Henrissat B."/>
            <person name="Grigoriev I.V."/>
            <person name="Hibbett D.S."/>
            <person name="Martin F."/>
        </authorList>
    </citation>
    <scope>NUCLEOTIDE SEQUENCE [LARGE SCALE GENOMIC DNA]</scope>
    <source>
        <strain evidence="7">LaAM-08-1</strain>
    </source>
</reference>
<dbReference type="GO" id="GO:0005739">
    <property type="term" value="C:mitochondrion"/>
    <property type="evidence" value="ECO:0007669"/>
    <property type="project" value="TreeGrafter"/>
</dbReference>
<feature type="region of interest" description="Disordered" evidence="3">
    <location>
        <begin position="1"/>
        <end position="26"/>
    </location>
</feature>
<proteinExistence type="predicted"/>
<dbReference type="Pfam" id="PF00350">
    <property type="entry name" value="Dynamin_N"/>
    <property type="match status" value="1"/>
</dbReference>
<evidence type="ECO:0000256" key="2">
    <source>
        <dbReference type="ARBA" id="ARBA00023134"/>
    </source>
</evidence>
<dbReference type="InterPro" id="IPR045063">
    <property type="entry name" value="Dynamin_N"/>
</dbReference>
<dbReference type="PROSITE" id="PS51718">
    <property type="entry name" value="G_DYNAMIN_2"/>
    <property type="match status" value="1"/>
</dbReference>
<dbReference type="InterPro" id="IPR001401">
    <property type="entry name" value="Dynamin_GTPase"/>
</dbReference>
<dbReference type="OrthoDB" id="5061070at2759"/>
<dbReference type="GO" id="GO:0006897">
    <property type="term" value="P:endocytosis"/>
    <property type="evidence" value="ECO:0007669"/>
    <property type="project" value="TreeGrafter"/>
</dbReference>
<keyword evidence="1" id="KW-0547">Nucleotide-binding</keyword>
<organism evidence="6 7">
    <name type="scientific">Laccaria amethystina LaAM-08-1</name>
    <dbReference type="NCBI Taxonomy" id="1095629"/>
    <lineage>
        <taxon>Eukaryota</taxon>
        <taxon>Fungi</taxon>
        <taxon>Dikarya</taxon>
        <taxon>Basidiomycota</taxon>
        <taxon>Agaricomycotina</taxon>
        <taxon>Agaricomycetes</taxon>
        <taxon>Agaricomycetidae</taxon>
        <taxon>Agaricales</taxon>
        <taxon>Agaricineae</taxon>
        <taxon>Hydnangiaceae</taxon>
        <taxon>Laccaria</taxon>
    </lineage>
</organism>
<accession>A0A0C9XXZ4</accession>
<feature type="domain" description="Dynamin-type G" evidence="5">
    <location>
        <begin position="63"/>
        <end position="371"/>
    </location>
</feature>
<dbReference type="HOGENOM" id="CLU_008964_4_1_1"/>
<dbReference type="InterPro" id="IPR030381">
    <property type="entry name" value="G_DYNAMIN_dom"/>
</dbReference>
<dbReference type="GO" id="GO:0000266">
    <property type="term" value="P:mitochondrial fission"/>
    <property type="evidence" value="ECO:0007669"/>
    <property type="project" value="TreeGrafter"/>
</dbReference>
<evidence type="ECO:0000259" key="4">
    <source>
        <dbReference type="PROSITE" id="PS51388"/>
    </source>
</evidence>
<dbReference type="GO" id="GO:0048312">
    <property type="term" value="P:intracellular distribution of mitochondria"/>
    <property type="evidence" value="ECO:0007669"/>
    <property type="project" value="TreeGrafter"/>
</dbReference>
<dbReference type="GO" id="GO:0005874">
    <property type="term" value="C:microtubule"/>
    <property type="evidence" value="ECO:0007669"/>
    <property type="project" value="TreeGrafter"/>
</dbReference>
<dbReference type="GO" id="GO:0008017">
    <property type="term" value="F:microtubule binding"/>
    <property type="evidence" value="ECO:0007669"/>
    <property type="project" value="TreeGrafter"/>
</dbReference>
<protein>
    <recommendedName>
        <fullName evidence="8">Dynamin GTPase</fullName>
    </recommendedName>
</protein>
<dbReference type="Gene3D" id="1.20.120.1240">
    <property type="entry name" value="Dynamin, middle domain"/>
    <property type="match status" value="1"/>
</dbReference>
<evidence type="ECO:0000256" key="3">
    <source>
        <dbReference type="SAM" id="MobiDB-lite"/>
    </source>
</evidence>
<feature type="compositionally biased region" description="Acidic residues" evidence="3">
    <location>
        <begin position="473"/>
        <end position="484"/>
    </location>
</feature>
<evidence type="ECO:0000313" key="6">
    <source>
        <dbReference type="EMBL" id="KIK02497.1"/>
    </source>
</evidence>
<dbReference type="SMART" id="SM00302">
    <property type="entry name" value="GED"/>
    <property type="match status" value="1"/>
</dbReference>
<dbReference type="GO" id="GO:0005525">
    <property type="term" value="F:GTP binding"/>
    <property type="evidence" value="ECO:0007669"/>
    <property type="project" value="InterPro"/>
</dbReference>
<dbReference type="SMART" id="SM00053">
    <property type="entry name" value="DYNc"/>
    <property type="match status" value="1"/>
</dbReference>
<sequence length="801" mass="90632">MPNLDTSVSASEFESAMDISPPRSGSVECVEDGVGLSNPQLSHGRRQMLDLVNRLHSTGVQVDIDLPQIAVIGSQSAGKSSLIESISGITLPRAAGTCTRCPTECRLSRSEEAWKCIVLLRFITDNKGQPLGQARNEIFGTTIFNKAEVEDRIKRAQRAILNPNKPRKTFLEGDDEDVHDSELSFSNNSVTLQISGPDVADLSFCDLPGLIASVSSSRGNSSDISLVEGLVTSYIKKPSCIILLTVACETDFENQGAHRLAKQYDPEGKRTIGVLTKPDRIPVGEEANWLPFIRNEKEPLENNWYCVKQPSSNDIKQKITWSDARQREDEYFSMTAPWSDLDTMYQKYLRTSNLVERLSSILSDLISKRLPQIQDELEKTIFKAREALSALPKAPSSDPLNEIATLLHVFISDVFQHVEGVSDEDGLLQVIRPAQETFRRHVRSTAPKFHPFERKHGSSKKLTRPKFLANEEEHSEIESEPEDEDYQSDCWSGLSGARVLKKRKRAETDLIFIDDVYDRAHRARTRELPGNYPFVVQETFIAAIIKEWRYPAVVLCKTVHTLILEHCKMLVTKHFAFFGQGTLEQRVKAIVQKHVNECLQRAEERIDWLLKLEDRPFSLNIHYLTDYKYKFLAHYKGLRKKDQKAELMESIESYRPSTSQNTFSRAKTVEPQETGIAKVLSGLAEMGLPGIKPEDISKLLPADRMEHAVVIMADVRAYFQVAYKRFADNVPLAIDYELVRGIERDLLQTLYGRLGINGLEGQRICKELAQENPHIADRREDLQKKLERLQIASSELMHIGA</sequence>
<evidence type="ECO:0000313" key="7">
    <source>
        <dbReference type="Proteomes" id="UP000054477"/>
    </source>
</evidence>
<dbReference type="Pfam" id="PF01031">
    <property type="entry name" value="Dynamin_M"/>
    <property type="match status" value="1"/>
</dbReference>
<dbReference type="CDD" id="cd08771">
    <property type="entry name" value="DLP_1"/>
    <property type="match status" value="1"/>
</dbReference>
<dbReference type="InterPro" id="IPR003130">
    <property type="entry name" value="GED"/>
</dbReference>
<dbReference type="InterPro" id="IPR022812">
    <property type="entry name" value="Dynamin"/>
</dbReference>
<keyword evidence="2" id="KW-0342">GTP-binding</keyword>
<evidence type="ECO:0008006" key="8">
    <source>
        <dbReference type="Google" id="ProtNLM"/>
    </source>
</evidence>
<dbReference type="PANTHER" id="PTHR11566:SF21">
    <property type="entry name" value="DYNAMIN RELATED PROTEIN 1, ISOFORM A"/>
    <property type="match status" value="1"/>
</dbReference>
<dbReference type="PROSITE" id="PS51388">
    <property type="entry name" value="GED"/>
    <property type="match status" value="1"/>
</dbReference>
<dbReference type="InterPro" id="IPR027417">
    <property type="entry name" value="P-loop_NTPase"/>
</dbReference>
<evidence type="ECO:0000259" key="5">
    <source>
        <dbReference type="PROSITE" id="PS51718"/>
    </source>
</evidence>
<dbReference type="InterPro" id="IPR000375">
    <property type="entry name" value="Dynamin_stalk"/>
</dbReference>
<dbReference type="GO" id="GO:0016559">
    <property type="term" value="P:peroxisome fission"/>
    <property type="evidence" value="ECO:0007669"/>
    <property type="project" value="TreeGrafter"/>
</dbReference>
<feature type="domain" description="GED" evidence="4">
    <location>
        <begin position="708"/>
        <end position="801"/>
    </location>
</feature>
<dbReference type="Proteomes" id="UP000054477">
    <property type="component" value="Unassembled WGS sequence"/>
</dbReference>
<name>A0A0C9XXZ4_9AGAR</name>
<dbReference type="PRINTS" id="PR00195">
    <property type="entry name" value="DYNAMIN"/>
</dbReference>
<feature type="compositionally biased region" description="Polar residues" evidence="3">
    <location>
        <begin position="1"/>
        <end position="12"/>
    </location>
</feature>
<dbReference type="EMBL" id="KN838592">
    <property type="protein sequence ID" value="KIK02497.1"/>
    <property type="molecule type" value="Genomic_DNA"/>
</dbReference>
<dbReference type="STRING" id="1095629.A0A0C9XXZ4"/>
<gene>
    <name evidence="6" type="ORF">K443DRAFT_6129</name>
</gene>
<dbReference type="Gene3D" id="3.40.50.300">
    <property type="entry name" value="P-loop containing nucleotide triphosphate hydrolases"/>
    <property type="match status" value="1"/>
</dbReference>
<reference evidence="6 7" key="1">
    <citation type="submission" date="2014-04" db="EMBL/GenBank/DDBJ databases">
        <authorList>
            <consortium name="DOE Joint Genome Institute"/>
            <person name="Kuo A."/>
            <person name="Kohler A."/>
            <person name="Nagy L.G."/>
            <person name="Floudas D."/>
            <person name="Copeland A."/>
            <person name="Barry K.W."/>
            <person name="Cichocki N."/>
            <person name="Veneault-Fourrey C."/>
            <person name="LaButti K."/>
            <person name="Lindquist E.A."/>
            <person name="Lipzen A."/>
            <person name="Lundell T."/>
            <person name="Morin E."/>
            <person name="Murat C."/>
            <person name="Sun H."/>
            <person name="Tunlid A."/>
            <person name="Henrissat B."/>
            <person name="Grigoriev I.V."/>
            <person name="Hibbett D.S."/>
            <person name="Martin F."/>
            <person name="Nordberg H.P."/>
            <person name="Cantor M.N."/>
            <person name="Hua S.X."/>
        </authorList>
    </citation>
    <scope>NUCLEOTIDE SEQUENCE [LARGE SCALE GENOMIC DNA]</scope>
    <source>
        <strain evidence="6 7">LaAM-08-1</strain>
    </source>
</reference>
<dbReference type="SUPFAM" id="SSF52540">
    <property type="entry name" value="P-loop containing nucleoside triphosphate hydrolases"/>
    <property type="match status" value="1"/>
</dbReference>